<gene>
    <name evidence="1" type="ORF">VVAX_05103</name>
</gene>
<accession>A0A679JMW6</accession>
<organism evidence="1">
    <name type="scientific">Variovorax paradoxus</name>
    <dbReference type="NCBI Taxonomy" id="34073"/>
    <lineage>
        <taxon>Bacteria</taxon>
        <taxon>Pseudomonadati</taxon>
        <taxon>Pseudomonadota</taxon>
        <taxon>Betaproteobacteria</taxon>
        <taxon>Burkholderiales</taxon>
        <taxon>Comamonadaceae</taxon>
        <taxon>Variovorax</taxon>
    </lineage>
</organism>
<evidence type="ECO:0000313" key="1">
    <source>
        <dbReference type="EMBL" id="CAA2108599.1"/>
    </source>
</evidence>
<dbReference type="RefSeq" id="WP_339092597.1">
    <property type="nucleotide sequence ID" value="NZ_LR743507.1"/>
</dbReference>
<dbReference type="EMBL" id="LR743507">
    <property type="protein sequence ID" value="CAA2108599.1"/>
    <property type="molecule type" value="Genomic_DNA"/>
</dbReference>
<sequence>MPQLDATPDLPEGFGYKVKWFAVRTPDPAVVLDALGLVPEAAANWSTGLAASYRRSASDDVAKWVFASPAIGGWVFLVGTALPYPINTEDGDHGGIGRAFDQVFERLKSRFEEVQFFGSYRVVGFVAWARAIRGEPDRVFAFGDGSVYANAGQQAPEEAALGFPRLDGLSVSDATDRIFALAEEQDAQQAALKASGVPAREAFALVRQGKAGAIPDEGDVVALAGLWSVNPTQLDDGGQSQEPGTGLVARLPKHMMRAPMDSDDGHIEASA</sequence>
<protein>
    <submittedName>
        <fullName evidence="1">Uncharacterized protein</fullName>
    </submittedName>
</protein>
<dbReference type="AlphaFoldDB" id="A0A679JMW6"/>
<reference evidence="1" key="1">
    <citation type="submission" date="2019-12" db="EMBL/GenBank/DDBJ databases">
        <authorList>
            <person name="Cremers G."/>
        </authorList>
    </citation>
    <scope>NUCLEOTIDE SEQUENCE</scope>
    <source>
        <strain evidence="1">Vvax</strain>
    </source>
</reference>
<proteinExistence type="predicted"/>
<name>A0A679JMW6_VARPD</name>